<dbReference type="AlphaFoldDB" id="A0AAN8FYV2"/>
<name>A0AAN8FYV2_TRICO</name>
<organism evidence="3 4">
    <name type="scientific">Trichostrongylus colubriformis</name>
    <name type="common">Black scour worm</name>
    <dbReference type="NCBI Taxonomy" id="6319"/>
    <lineage>
        <taxon>Eukaryota</taxon>
        <taxon>Metazoa</taxon>
        <taxon>Ecdysozoa</taxon>
        <taxon>Nematoda</taxon>
        <taxon>Chromadorea</taxon>
        <taxon>Rhabditida</taxon>
        <taxon>Rhabditina</taxon>
        <taxon>Rhabditomorpha</taxon>
        <taxon>Strongyloidea</taxon>
        <taxon>Trichostrongylidae</taxon>
        <taxon>Trichostrongylus</taxon>
    </lineage>
</organism>
<dbReference type="PRINTS" id="PR01217">
    <property type="entry name" value="PRICHEXTENSN"/>
</dbReference>
<feature type="compositionally biased region" description="Pro residues" evidence="1">
    <location>
        <begin position="125"/>
        <end position="145"/>
    </location>
</feature>
<feature type="region of interest" description="Disordered" evidence="1">
    <location>
        <begin position="20"/>
        <end position="152"/>
    </location>
</feature>
<accession>A0AAN8FYV2</accession>
<keyword evidence="4" id="KW-1185">Reference proteome</keyword>
<evidence type="ECO:0000313" key="4">
    <source>
        <dbReference type="Proteomes" id="UP001331761"/>
    </source>
</evidence>
<feature type="compositionally biased region" description="Pro residues" evidence="1">
    <location>
        <begin position="73"/>
        <end position="103"/>
    </location>
</feature>
<feature type="signal peptide" evidence="2">
    <location>
        <begin position="1"/>
        <end position="15"/>
    </location>
</feature>
<evidence type="ECO:0000256" key="1">
    <source>
        <dbReference type="SAM" id="MobiDB-lite"/>
    </source>
</evidence>
<evidence type="ECO:0000256" key="2">
    <source>
        <dbReference type="SAM" id="SignalP"/>
    </source>
</evidence>
<comment type="caution">
    <text evidence="3">The sequence shown here is derived from an EMBL/GenBank/DDBJ whole genome shotgun (WGS) entry which is preliminary data.</text>
</comment>
<evidence type="ECO:0000313" key="3">
    <source>
        <dbReference type="EMBL" id="KAK5983982.1"/>
    </source>
</evidence>
<keyword evidence="2" id="KW-0732">Signal</keyword>
<dbReference type="EMBL" id="WIXE01003408">
    <property type="protein sequence ID" value="KAK5983982.1"/>
    <property type="molecule type" value="Genomic_DNA"/>
</dbReference>
<feature type="compositionally biased region" description="Polar residues" evidence="1">
    <location>
        <begin position="38"/>
        <end position="62"/>
    </location>
</feature>
<proteinExistence type="predicted"/>
<feature type="chain" id="PRO_5042821063" evidence="2">
    <location>
        <begin position="16"/>
        <end position="166"/>
    </location>
</feature>
<gene>
    <name evidence="3" type="ORF">GCK32_022121</name>
</gene>
<reference evidence="3 4" key="1">
    <citation type="submission" date="2019-10" db="EMBL/GenBank/DDBJ databases">
        <title>Assembly and Annotation for the nematode Trichostrongylus colubriformis.</title>
        <authorList>
            <person name="Martin J."/>
        </authorList>
    </citation>
    <scope>NUCLEOTIDE SEQUENCE [LARGE SCALE GENOMIC DNA]</scope>
    <source>
        <strain evidence="3">G859</strain>
        <tissue evidence="3">Whole worm</tissue>
    </source>
</reference>
<dbReference type="Proteomes" id="UP001331761">
    <property type="component" value="Unassembled WGS sequence"/>
</dbReference>
<protein>
    <submittedName>
        <fullName evidence="3">Uncharacterized protein</fullName>
    </submittedName>
</protein>
<sequence>MHCLLLLAAVGVALANYGSQSSGYEPAEMVQPAPQSPPSSDGGDQQGYNTDGSQSSPVNTPTVGDVPTSVQSPPVPPVAPPVQSPPAESPVQSPPVPPAPVQVPPTAVAQPTYPAPSAPIASTDPVPPPSPVPQPTYPAPSPPVPSGGAATNDVGYRARFRAFHRL</sequence>